<organism evidence="1 2">
    <name type="scientific">Solanum pinnatisectum</name>
    <name type="common">tansyleaf nightshade</name>
    <dbReference type="NCBI Taxonomy" id="50273"/>
    <lineage>
        <taxon>Eukaryota</taxon>
        <taxon>Viridiplantae</taxon>
        <taxon>Streptophyta</taxon>
        <taxon>Embryophyta</taxon>
        <taxon>Tracheophyta</taxon>
        <taxon>Spermatophyta</taxon>
        <taxon>Magnoliopsida</taxon>
        <taxon>eudicotyledons</taxon>
        <taxon>Gunneridae</taxon>
        <taxon>Pentapetalae</taxon>
        <taxon>asterids</taxon>
        <taxon>lamiids</taxon>
        <taxon>Solanales</taxon>
        <taxon>Solanaceae</taxon>
        <taxon>Solanoideae</taxon>
        <taxon>Solaneae</taxon>
        <taxon>Solanum</taxon>
    </lineage>
</organism>
<comment type="caution">
    <text evidence="1">The sequence shown here is derived from an EMBL/GenBank/DDBJ whole genome shotgun (WGS) entry which is preliminary data.</text>
</comment>
<name>A0AAV9LN78_9SOLN</name>
<accession>A0AAV9LN78</accession>
<sequence length="92" mass="10800">MILDIKSMLYTFEDSTIRHCYREVNNIANCLNNFGVQGNGYIMFDAFHQHPINAKGEYNMDRLGFPSFRTKPSKKFFALDKKVQSLYHFEVP</sequence>
<dbReference type="EMBL" id="JAWPEI010000005">
    <property type="protein sequence ID" value="KAK4727181.1"/>
    <property type="molecule type" value="Genomic_DNA"/>
</dbReference>
<evidence type="ECO:0000313" key="1">
    <source>
        <dbReference type="EMBL" id="KAK4727181.1"/>
    </source>
</evidence>
<protein>
    <recommendedName>
        <fullName evidence="3">RNase H type-1 domain-containing protein</fullName>
    </recommendedName>
</protein>
<gene>
    <name evidence="1" type="ORF">R3W88_032098</name>
</gene>
<dbReference type="Proteomes" id="UP001311915">
    <property type="component" value="Unassembled WGS sequence"/>
</dbReference>
<dbReference type="AlphaFoldDB" id="A0AAV9LN78"/>
<proteinExistence type="predicted"/>
<evidence type="ECO:0008006" key="3">
    <source>
        <dbReference type="Google" id="ProtNLM"/>
    </source>
</evidence>
<reference evidence="1 2" key="1">
    <citation type="submission" date="2023-10" db="EMBL/GenBank/DDBJ databases">
        <title>Genome-Wide Identification Analysis in wild type Solanum Pinnatisectum Reveals Some Genes Defensing Phytophthora Infestans.</title>
        <authorList>
            <person name="Sun C."/>
        </authorList>
    </citation>
    <scope>NUCLEOTIDE SEQUENCE [LARGE SCALE GENOMIC DNA]</scope>
    <source>
        <strain evidence="1">LQN</strain>
        <tissue evidence="1">Leaf</tissue>
    </source>
</reference>
<evidence type="ECO:0000313" key="2">
    <source>
        <dbReference type="Proteomes" id="UP001311915"/>
    </source>
</evidence>
<keyword evidence="2" id="KW-1185">Reference proteome</keyword>